<evidence type="ECO:0000256" key="1">
    <source>
        <dbReference type="SAM" id="Phobius"/>
    </source>
</evidence>
<gene>
    <name evidence="2" type="ORF">EJB05_33732</name>
</gene>
<dbReference type="AlphaFoldDB" id="A0A5J9U1U9"/>
<keyword evidence="1" id="KW-0472">Membrane</keyword>
<proteinExistence type="predicted"/>
<dbReference type="Gramene" id="TVU17682">
    <property type="protein sequence ID" value="TVU17682"/>
    <property type="gene ID" value="EJB05_33732"/>
</dbReference>
<dbReference type="Proteomes" id="UP000324897">
    <property type="component" value="Chromosome 7"/>
</dbReference>
<keyword evidence="3" id="KW-1185">Reference proteome</keyword>
<reference evidence="2 3" key="1">
    <citation type="journal article" date="2019" name="Sci. Rep.">
        <title>A high-quality genome of Eragrostis curvula grass provides insights into Poaceae evolution and supports new strategies to enhance forage quality.</title>
        <authorList>
            <person name="Carballo J."/>
            <person name="Santos B.A.C.M."/>
            <person name="Zappacosta D."/>
            <person name="Garbus I."/>
            <person name="Selva J.P."/>
            <person name="Gallo C.A."/>
            <person name="Diaz A."/>
            <person name="Albertini E."/>
            <person name="Caccamo M."/>
            <person name="Echenique V."/>
        </authorList>
    </citation>
    <scope>NUCLEOTIDE SEQUENCE [LARGE SCALE GENOMIC DNA]</scope>
    <source>
        <strain evidence="3">cv. Victoria</strain>
        <tissue evidence="2">Leaf</tissue>
    </source>
</reference>
<name>A0A5J9U1U9_9POAL</name>
<feature type="transmembrane region" description="Helical" evidence="1">
    <location>
        <begin position="38"/>
        <end position="60"/>
    </location>
</feature>
<evidence type="ECO:0000313" key="2">
    <source>
        <dbReference type="EMBL" id="TVU17682.1"/>
    </source>
</evidence>
<keyword evidence="1" id="KW-0812">Transmembrane</keyword>
<keyword evidence="1" id="KW-1133">Transmembrane helix</keyword>
<protein>
    <submittedName>
        <fullName evidence="2">Uncharacterized protein</fullName>
    </submittedName>
</protein>
<dbReference type="EMBL" id="RWGY01000029">
    <property type="protein sequence ID" value="TVU17682.1"/>
    <property type="molecule type" value="Genomic_DNA"/>
</dbReference>
<organism evidence="2 3">
    <name type="scientific">Eragrostis curvula</name>
    <name type="common">weeping love grass</name>
    <dbReference type="NCBI Taxonomy" id="38414"/>
    <lineage>
        <taxon>Eukaryota</taxon>
        <taxon>Viridiplantae</taxon>
        <taxon>Streptophyta</taxon>
        <taxon>Embryophyta</taxon>
        <taxon>Tracheophyta</taxon>
        <taxon>Spermatophyta</taxon>
        <taxon>Magnoliopsida</taxon>
        <taxon>Liliopsida</taxon>
        <taxon>Poales</taxon>
        <taxon>Poaceae</taxon>
        <taxon>PACMAD clade</taxon>
        <taxon>Chloridoideae</taxon>
        <taxon>Eragrostideae</taxon>
        <taxon>Eragrostidinae</taxon>
        <taxon>Eragrostis</taxon>
    </lineage>
</organism>
<sequence>MTRIPSRSQPQPILLSAAKATESTLLCVECQPGDSASIHFFGSLLAFLVISSWAAANPIVTQASRRRSAAIPISATPGENAPSPSANPSSCLFLPHFPLQNPQIP</sequence>
<feature type="non-terminal residue" evidence="2">
    <location>
        <position position="1"/>
    </location>
</feature>
<comment type="caution">
    <text evidence="2">The sequence shown here is derived from an EMBL/GenBank/DDBJ whole genome shotgun (WGS) entry which is preliminary data.</text>
</comment>
<accession>A0A5J9U1U9</accession>
<evidence type="ECO:0000313" key="3">
    <source>
        <dbReference type="Proteomes" id="UP000324897"/>
    </source>
</evidence>